<evidence type="ECO:0000256" key="1">
    <source>
        <dbReference type="SAM" id="Phobius"/>
    </source>
</evidence>
<keyword evidence="1" id="KW-0472">Membrane</keyword>
<dbReference type="InterPro" id="IPR054663">
    <property type="entry name" value="FraC"/>
</dbReference>
<keyword evidence="3" id="KW-1185">Reference proteome</keyword>
<organism evidence="2 3">
    <name type="scientific">Romeriopsis navalis LEGE 11480</name>
    <dbReference type="NCBI Taxonomy" id="2777977"/>
    <lineage>
        <taxon>Bacteria</taxon>
        <taxon>Bacillati</taxon>
        <taxon>Cyanobacteriota</taxon>
        <taxon>Cyanophyceae</taxon>
        <taxon>Leptolyngbyales</taxon>
        <taxon>Leptolyngbyaceae</taxon>
        <taxon>Romeriopsis</taxon>
        <taxon>Romeriopsis navalis</taxon>
    </lineage>
</organism>
<dbReference type="EMBL" id="JADEXQ010000009">
    <property type="protein sequence ID" value="MBE9028952.1"/>
    <property type="molecule type" value="Genomic_DNA"/>
</dbReference>
<reference evidence="2" key="1">
    <citation type="submission" date="2020-10" db="EMBL/GenBank/DDBJ databases">
        <authorList>
            <person name="Castelo-Branco R."/>
            <person name="Eusebio N."/>
            <person name="Adriana R."/>
            <person name="Vieira A."/>
            <person name="Brugerolle De Fraissinette N."/>
            <person name="Rezende De Castro R."/>
            <person name="Schneider M.P."/>
            <person name="Vasconcelos V."/>
            <person name="Leao P.N."/>
        </authorList>
    </citation>
    <scope>NUCLEOTIDE SEQUENCE</scope>
    <source>
        <strain evidence="2">LEGE 11480</strain>
    </source>
</reference>
<gene>
    <name evidence="2" type="ORF">IQ266_04140</name>
</gene>
<dbReference type="Pfam" id="PF24301">
    <property type="entry name" value="FraC"/>
    <property type="match status" value="1"/>
</dbReference>
<keyword evidence="1" id="KW-1133">Transmembrane helix</keyword>
<evidence type="ECO:0000313" key="3">
    <source>
        <dbReference type="Proteomes" id="UP000625316"/>
    </source>
</evidence>
<sequence>MLWTGVLPLRAVAFQILFLLIAIAIEGMILRSRLGLKRKESMEYAVVVNLLSTILGWMLFFLAEPFFPEQLRTILMEYIFFGGNTFPPTLVIAGFSIFIATFLLKLQGMAWLDAILGRTPPTPTEEDRNKFRGRKRRHETFKGTPSRSLAVLWANACSFSAISILLALQIFGGAMRN</sequence>
<proteinExistence type="predicted"/>
<dbReference type="RefSeq" id="WP_264323775.1">
    <property type="nucleotide sequence ID" value="NZ_JADEXQ010000009.1"/>
</dbReference>
<protein>
    <recommendedName>
        <fullName evidence="4">Filament integrity protein</fullName>
    </recommendedName>
</protein>
<evidence type="ECO:0000313" key="2">
    <source>
        <dbReference type="EMBL" id="MBE9028952.1"/>
    </source>
</evidence>
<name>A0A928Z2E1_9CYAN</name>
<feature type="transmembrane region" description="Helical" evidence="1">
    <location>
        <begin position="42"/>
        <end position="63"/>
    </location>
</feature>
<accession>A0A928Z2E1</accession>
<comment type="caution">
    <text evidence="2">The sequence shown here is derived from an EMBL/GenBank/DDBJ whole genome shotgun (WGS) entry which is preliminary data.</text>
</comment>
<dbReference type="AlphaFoldDB" id="A0A928Z2E1"/>
<keyword evidence="1" id="KW-0812">Transmembrane</keyword>
<dbReference type="NCBIfam" id="NF045624">
    <property type="entry name" value="filament_FraC"/>
    <property type="match status" value="1"/>
</dbReference>
<dbReference type="Proteomes" id="UP000625316">
    <property type="component" value="Unassembled WGS sequence"/>
</dbReference>
<feature type="transmembrane region" description="Helical" evidence="1">
    <location>
        <begin position="12"/>
        <end position="30"/>
    </location>
</feature>
<feature type="transmembrane region" description="Helical" evidence="1">
    <location>
        <begin position="78"/>
        <end position="104"/>
    </location>
</feature>
<feature type="transmembrane region" description="Helical" evidence="1">
    <location>
        <begin position="150"/>
        <end position="171"/>
    </location>
</feature>
<evidence type="ECO:0008006" key="4">
    <source>
        <dbReference type="Google" id="ProtNLM"/>
    </source>
</evidence>